<dbReference type="FunFam" id="1.10.510.10:FF:000753">
    <property type="entry name" value="CAMK/CAMKL protein kinase"/>
    <property type="match status" value="1"/>
</dbReference>
<dbReference type="AlphaFoldDB" id="A0AAV2YXU8"/>
<dbReference type="InterPro" id="IPR011009">
    <property type="entry name" value="Kinase-like_dom_sf"/>
</dbReference>
<proteinExistence type="predicted"/>
<dbReference type="PROSITE" id="PS50011">
    <property type="entry name" value="PROTEIN_KINASE_DOM"/>
    <property type="match status" value="2"/>
</dbReference>
<dbReference type="PANTHER" id="PTHR24345:SF91">
    <property type="entry name" value="SERINE_THREONINE-PROTEIN KINASE PLK4"/>
    <property type="match status" value="1"/>
</dbReference>
<evidence type="ECO:0000256" key="3">
    <source>
        <dbReference type="ARBA" id="ARBA00022741"/>
    </source>
</evidence>
<evidence type="ECO:0000256" key="5">
    <source>
        <dbReference type="ARBA" id="ARBA00022840"/>
    </source>
</evidence>
<evidence type="ECO:0000256" key="2">
    <source>
        <dbReference type="ARBA" id="ARBA00022679"/>
    </source>
</evidence>
<keyword evidence="4" id="KW-0418">Kinase</keyword>
<keyword evidence="2" id="KW-0808">Transferase</keyword>
<evidence type="ECO:0000256" key="4">
    <source>
        <dbReference type="ARBA" id="ARBA00022777"/>
    </source>
</evidence>
<dbReference type="GO" id="GO:0005634">
    <property type="term" value="C:nucleus"/>
    <property type="evidence" value="ECO:0007669"/>
    <property type="project" value="TreeGrafter"/>
</dbReference>
<dbReference type="Gene3D" id="1.10.510.10">
    <property type="entry name" value="Transferase(Phosphotransferase) domain 1"/>
    <property type="match status" value="2"/>
</dbReference>
<accession>A0AAV2YXU8</accession>
<evidence type="ECO:0000256" key="1">
    <source>
        <dbReference type="ARBA" id="ARBA00022527"/>
    </source>
</evidence>
<reference evidence="7" key="2">
    <citation type="journal article" date="2023" name="Microbiol Resour">
        <title>Decontamination and Annotation of the Draft Genome Sequence of the Oomycete Lagenidium giganteum ARSEF 373.</title>
        <authorList>
            <person name="Morgan W.R."/>
            <person name="Tartar A."/>
        </authorList>
    </citation>
    <scope>NUCLEOTIDE SEQUENCE</scope>
    <source>
        <strain evidence="7">ARSEF 373</strain>
    </source>
</reference>
<evidence type="ECO:0000313" key="7">
    <source>
        <dbReference type="EMBL" id="DAZ98613.1"/>
    </source>
</evidence>
<keyword evidence="1" id="KW-0723">Serine/threonine-protein kinase</keyword>
<reference evidence="7" key="1">
    <citation type="submission" date="2022-11" db="EMBL/GenBank/DDBJ databases">
        <authorList>
            <person name="Morgan W.R."/>
            <person name="Tartar A."/>
        </authorList>
    </citation>
    <scope>NUCLEOTIDE SEQUENCE</scope>
    <source>
        <strain evidence="7">ARSEF 373</strain>
    </source>
</reference>
<evidence type="ECO:0000259" key="6">
    <source>
        <dbReference type="PROSITE" id="PS50011"/>
    </source>
</evidence>
<dbReference type="PANTHER" id="PTHR24345">
    <property type="entry name" value="SERINE/THREONINE-PROTEIN KINASE PLK"/>
    <property type="match status" value="1"/>
</dbReference>
<dbReference type="GO" id="GO:0005524">
    <property type="term" value="F:ATP binding"/>
    <property type="evidence" value="ECO:0007669"/>
    <property type="project" value="UniProtKB-KW"/>
</dbReference>
<keyword evidence="8" id="KW-1185">Reference proteome</keyword>
<feature type="domain" description="Protein kinase" evidence="6">
    <location>
        <begin position="32"/>
        <end position="303"/>
    </location>
</feature>
<gene>
    <name evidence="7" type="ORF">N0F65_001032</name>
</gene>
<dbReference type="Gene3D" id="3.30.200.20">
    <property type="entry name" value="Phosphorylase Kinase, domain 1"/>
    <property type="match status" value="1"/>
</dbReference>
<dbReference type="InterPro" id="IPR000719">
    <property type="entry name" value="Prot_kinase_dom"/>
</dbReference>
<name>A0AAV2YXU8_9STRA</name>
<comment type="caution">
    <text evidence="7">The sequence shown here is derived from an EMBL/GenBank/DDBJ whole genome shotgun (WGS) entry which is preliminary data.</text>
</comment>
<dbReference type="Proteomes" id="UP001146120">
    <property type="component" value="Unassembled WGS sequence"/>
</dbReference>
<feature type="domain" description="Protein kinase" evidence="6">
    <location>
        <begin position="419"/>
        <end position="695"/>
    </location>
</feature>
<dbReference type="Pfam" id="PF00069">
    <property type="entry name" value="Pkinase"/>
    <property type="match status" value="2"/>
</dbReference>
<keyword evidence="5" id="KW-0067">ATP-binding</keyword>
<dbReference type="EMBL" id="DAKRPA010000102">
    <property type="protein sequence ID" value="DAZ98613.1"/>
    <property type="molecule type" value="Genomic_DNA"/>
</dbReference>
<sequence>MERSHTRQLDLTRSQMTTATTPMRGASSLHDYVIKKRLAPALFGDVLLCEHKPTQELVAVKRILLSAAARKQTLVSKKKVRENVALECEIYRMVRKLGGHANVLNLRDEIESDGYLYMIFDFCANGELYDIVSNSAEGHLDVATTKRYVRQIAQGVRFIHANGYAHRDLSLENVLVTKDGDCQVCDFGLAAPASSASTETVGKMFYMAPEVLAGTSYDPVKADVWSLGVMMFIMLAGAPPVESAQQSDSRFRLISSKGVAQLIERWGLAEDFTPLAVDLISKMMVVDPSARISMDMVVQHPFLKNSATLERVASAADIELKEKQLASTSAVTVDSPTEAPETSGSFSQSVRRLFRRGSKRVMAVPSSTTQCKTASFSPPTHHDTMGFNSNLLSPTSTSCDSPRWEPSSAATAQQRLQRYSAVRVLASALFGDVLLCRDQHSRHMKAIKRVNLAAAQAQRTTRTGQHVHENVASERRVYRALHKRGGHRNLLMLQDEIECDGTLHLVFEYCARGDLYNVLTECPNGRIGEGMVRQYLLQVATGLSFLHNAGFAHRDVSLENVVVTAEDECQLCDFGLAFALDDKRYNAPRGPVGKVWYMAPEVYNGNMGYDLLAADVWSLGILACIMLTGGPLVSEPSRKDRRFCFIREHGVRALFEHWGTDSYMSSDVLDLLTRMLTLQPEKRLTMREVLAHPFFLG</sequence>
<evidence type="ECO:0000313" key="8">
    <source>
        <dbReference type="Proteomes" id="UP001146120"/>
    </source>
</evidence>
<dbReference type="GO" id="GO:0004674">
    <property type="term" value="F:protein serine/threonine kinase activity"/>
    <property type="evidence" value="ECO:0007669"/>
    <property type="project" value="UniProtKB-KW"/>
</dbReference>
<organism evidence="7 8">
    <name type="scientific">Lagenidium giganteum</name>
    <dbReference type="NCBI Taxonomy" id="4803"/>
    <lineage>
        <taxon>Eukaryota</taxon>
        <taxon>Sar</taxon>
        <taxon>Stramenopiles</taxon>
        <taxon>Oomycota</taxon>
        <taxon>Peronosporomycetes</taxon>
        <taxon>Pythiales</taxon>
        <taxon>Pythiaceae</taxon>
    </lineage>
</organism>
<dbReference type="SUPFAM" id="SSF56112">
    <property type="entry name" value="Protein kinase-like (PK-like)"/>
    <property type="match status" value="2"/>
</dbReference>
<protein>
    <recommendedName>
        <fullName evidence="6">Protein kinase domain-containing protein</fullName>
    </recommendedName>
</protein>
<keyword evidence="3" id="KW-0547">Nucleotide-binding</keyword>